<name>A0A2I2L244_9ACTN</name>
<dbReference type="EMBL" id="FZMO01000555">
    <property type="protein sequence ID" value="SNQ51937.1"/>
    <property type="molecule type" value="Genomic_DNA"/>
</dbReference>
<organism evidence="1 2">
    <name type="scientific">Frankia canadensis</name>
    <dbReference type="NCBI Taxonomy" id="1836972"/>
    <lineage>
        <taxon>Bacteria</taxon>
        <taxon>Bacillati</taxon>
        <taxon>Actinomycetota</taxon>
        <taxon>Actinomycetes</taxon>
        <taxon>Frankiales</taxon>
        <taxon>Frankiaceae</taxon>
        <taxon>Frankia</taxon>
    </lineage>
</organism>
<protein>
    <submittedName>
        <fullName evidence="1">Uncharacterized protein</fullName>
    </submittedName>
</protein>
<evidence type="ECO:0000313" key="1">
    <source>
        <dbReference type="EMBL" id="SNQ51937.1"/>
    </source>
</evidence>
<proteinExistence type="predicted"/>
<sequence>MYVYDWPDEPPPPRLVAAWRVLGTMPAERVPFWAADWLIAGWGDVSVAELAGLSGRDPRAVDDLLAAALDECGPDRRDLDAEGAGRERAAGMIAFTAIAEMHAAGRVTERWVATVVSTIVGTIPNESLSSLPLGRIHFLADEWEFGWGRSGDELRHEIQQACRTQLDATFETTKASPARNATAWWRRSRR</sequence>
<dbReference type="RefSeq" id="WP_207770594.1">
    <property type="nucleotide sequence ID" value="NZ_FZMO01000555.1"/>
</dbReference>
<evidence type="ECO:0000313" key="2">
    <source>
        <dbReference type="Proteomes" id="UP000234331"/>
    </source>
</evidence>
<keyword evidence="2" id="KW-1185">Reference proteome</keyword>
<dbReference type="Proteomes" id="UP000234331">
    <property type="component" value="Unassembled WGS sequence"/>
</dbReference>
<accession>A0A2I2L244</accession>
<reference evidence="1 2" key="1">
    <citation type="submission" date="2017-06" db="EMBL/GenBank/DDBJ databases">
        <authorList>
            <person name="Kim H.J."/>
            <person name="Triplett B.A."/>
        </authorList>
    </citation>
    <scope>NUCLEOTIDE SEQUENCE [LARGE SCALE GENOMIC DNA]</scope>
    <source>
        <strain evidence="1">FRACA_ARgP5</strain>
    </source>
</reference>
<gene>
    <name evidence="1" type="ORF">FRACA_870012</name>
</gene>
<dbReference type="AlphaFoldDB" id="A0A2I2L244"/>